<dbReference type="PROSITE" id="PS51502">
    <property type="entry name" value="S_R_A_B_BARREL"/>
    <property type="match status" value="1"/>
</dbReference>
<evidence type="ECO:0000313" key="3">
    <source>
        <dbReference type="Proteomes" id="UP000037178"/>
    </source>
</evidence>
<dbReference type="RefSeq" id="WP_049641120.1">
    <property type="nucleotide sequence ID" value="NZ_LFTY01000001.1"/>
</dbReference>
<protein>
    <submittedName>
        <fullName evidence="2">Stress responsive alpha-beta barrel domain protein Dabb</fullName>
    </submittedName>
</protein>
<dbReference type="PATRIC" id="fig|1675527.3.peg.166"/>
<dbReference type="SMART" id="SM00886">
    <property type="entry name" value="Dabb"/>
    <property type="match status" value="1"/>
</dbReference>
<sequence length="103" mass="11578">MIRHIVALKFNPDTTESTKRSIFADLAALTPLIDGILDFQMRENVSPEDPVVHGFRDLFWFDFRDAKVRDAYLVHPQHQAVGARIVSATEGGPEGVLVLDFEV</sequence>
<comment type="caution">
    <text evidence="2">The sequence shown here is derived from an EMBL/GenBank/DDBJ whole genome shotgun (WGS) entry which is preliminary data.</text>
</comment>
<dbReference type="Gene3D" id="3.30.70.100">
    <property type="match status" value="1"/>
</dbReference>
<dbReference type="Proteomes" id="UP000037178">
    <property type="component" value="Unassembled WGS sequence"/>
</dbReference>
<dbReference type="EMBL" id="LFTY01000001">
    <property type="protein sequence ID" value="KMW59985.1"/>
    <property type="molecule type" value="Genomic_DNA"/>
</dbReference>
<evidence type="ECO:0000313" key="2">
    <source>
        <dbReference type="EMBL" id="KMW59985.1"/>
    </source>
</evidence>
<dbReference type="InterPro" id="IPR011008">
    <property type="entry name" value="Dimeric_a/b-barrel"/>
</dbReference>
<dbReference type="SUPFAM" id="SSF54909">
    <property type="entry name" value="Dimeric alpha+beta barrel"/>
    <property type="match status" value="1"/>
</dbReference>
<dbReference type="AlphaFoldDB" id="A0A0J9EB25"/>
<name>A0A0J9EB25_9RHOB</name>
<dbReference type="Pfam" id="PF07876">
    <property type="entry name" value="Dabb"/>
    <property type="match status" value="1"/>
</dbReference>
<gene>
    <name evidence="2" type="ORF">AIOL_000134</name>
</gene>
<keyword evidence="3" id="KW-1185">Reference proteome</keyword>
<accession>A0A0J9EB25</accession>
<dbReference type="STRING" id="1675527.AIOL_000134"/>
<feature type="domain" description="Stress-response A/B barrel" evidence="1">
    <location>
        <begin position="2"/>
        <end position="101"/>
    </location>
</feature>
<evidence type="ECO:0000259" key="1">
    <source>
        <dbReference type="PROSITE" id="PS51502"/>
    </source>
</evidence>
<dbReference type="OrthoDB" id="9816070at2"/>
<dbReference type="InterPro" id="IPR013097">
    <property type="entry name" value="Dabb"/>
</dbReference>
<reference evidence="2 3" key="1">
    <citation type="submission" date="2015-06" db="EMBL/GenBank/DDBJ databases">
        <title>Draft genome sequence of an Alphaproteobacteria species associated to the Mediterranean sponge Oscarella lobularis.</title>
        <authorList>
            <person name="Jourda C."/>
            <person name="Santini S."/>
            <person name="Claverie J.-M."/>
        </authorList>
    </citation>
    <scope>NUCLEOTIDE SEQUENCE [LARGE SCALE GENOMIC DNA]</scope>
    <source>
        <strain evidence="2">IGS</strain>
    </source>
</reference>
<proteinExistence type="predicted"/>
<organism evidence="2 3">
    <name type="scientific">Candidatus Rhodobacter oscarellae</name>
    <dbReference type="NCBI Taxonomy" id="1675527"/>
    <lineage>
        <taxon>Bacteria</taxon>
        <taxon>Pseudomonadati</taxon>
        <taxon>Pseudomonadota</taxon>
        <taxon>Alphaproteobacteria</taxon>
        <taxon>Rhodobacterales</taxon>
        <taxon>Rhodobacter group</taxon>
        <taxon>Rhodobacter</taxon>
    </lineage>
</organism>